<dbReference type="Gene3D" id="3.30.565.10">
    <property type="entry name" value="Histidine kinase-like ATPase, C-terminal domain"/>
    <property type="match status" value="1"/>
</dbReference>
<keyword evidence="1" id="KW-0597">Phosphoprotein</keyword>
<dbReference type="RefSeq" id="WP_230276391.1">
    <property type="nucleotide sequence ID" value="NZ_JAJKFW010000059.1"/>
</dbReference>
<organism evidence="3 4">
    <name type="scientific">Rhodopirellula halodulae</name>
    <dbReference type="NCBI Taxonomy" id="2894198"/>
    <lineage>
        <taxon>Bacteria</taxon>
        <taxon>Pseudomonadati</taxon>
        <taxon>Planctomycetota</taxon>
        <taxon>Planctomycetia</taxon>
        <taxon>Pirellulales</taxon>
        <taxon>Pirellulaceae</taxon>
        <taxon>Rhodopirellula</taxon>
    </lineage>
</organism>
<feature type="modified residue" description="Phosphohistidine" evidence="1">
    <location>
        <position position="635"/>
    </location>
</feature>
<feature type="domain" description="HPt" evidence="2">
    <location>
        <begin position="596"/>
        <end position="693"/>
    </location>
</feature>
<evidence type="ECO:0000259" key="2">
    <source>
        <dbReference type="PROSITE" id="PS50894"/>
    </source>
</evidence>
<evidence type="ECO:0000313" key="3">
    <source>
        <dbReference type="EMBL" id="MCC9644687.1"/>
    </source>
</evidence>
<dbReference type="Proteomes" id="UP001430306">
    <property type="component" value="Unassembled WGS sequence"/>
</dbReference>
<dbReference type="PROSITE" id="PS50894">
    <property type="entry name" value="HPT"/>
    <property type="match status" value="1"/>
</dbReference>
<protein>
    <submittedName>
        <fullName evidence="3">Hpt domain-containing protein</fullName>
    </submittedName>
</protein>
<dbReference type="InterPro" id="IPR036641">
    <property type="entry name" value="HPT_dom_sf"/>
</dbReference>
<comment type="caution">
    <text evidence="3">The sequence shown here is derived from an EMBL/GenBank/DDBJ whole genome shotgun (WGS) entry which is preliminary data.</text>
</comment>
<dbReference type="Pfam" id="PF01627">
    <property type="entry name" value="Hpt"/>
    <property type="match status" value="1"/>
</dbReference>
<evidence type="ECO:0000313" key="4">
    <source>
        <dbReference type="Proteomes" id="UP001430306"/>
    </source>
</evidence>
<evidence type="ECO:0000256" key="1">
    <source>
        <dbReference type="PROSITE-ProRule" id="PRU00110"/>
    </source>
</evidence>
<dbReference type="InterPro" id="IPR036890">
    <property type="entry name" value="HATPase_C_sf"/>
</dbReference>
<name>A0ABS8NMC7_9BACT</name>
<dbReference type="Gene3D" id="1.20.120.160">
    <property type="entry name" value="HPT domain"/>
    <property type="match status" value="1"/>
</dbReference>
<reference evidence="3" key="1">
    <citation type="submission" date="2021-11" db="EMBL/GenBank/DDBJ databases">
        <title>Genome sequence.</title>
        <authorList>
            <person name="Sun Q."/>
        </authorList>
    </citation>
    <scope>NUCLEOTIDE SEQUENCE</scope>
    <source>
        <strain evidence="3">JC740</strain>
    </source>
</reference>
<keyword evidence="4" id="KW-1185">Reference proteome</keyword>
<dbReference type="SUPFAM" id="SSF47226">
    <property type="entry name" value="Histidine-containing phosphotransfer domain, HPT domain"/>
    <property type="match status" value="1"/>
</dbReference>
<dbReference type="EMBL" id="JAJKFW010000059">
    <property type="protein sequence ID" value="MCC9644687.1"/>
    <property type="molecule type" value="Genomic_DNA"/>
</dbReference>
<proteinExistence type="predicted"/>
<accession>A0ABS8NMC7</accession>
<gene>
    <name evidence="3" type="ORF">LOC71_20635</name>
</gene>
<sequence>MFADEPTDFPTTLHGSVGTYRLNDKGQLIDADDALLRFFGVQHLRELLKHADTAESVRPATVSSENMVCLPWLEDDPTLLNQIQGYFRRNLAPPPLQHKIKLKGRERWVLETLVPIRNLTGHLEQWLGSIFDLTAIQSRNETVVRTALSTADLRATQLNDLCKQLRWAIDRVRESVRENASACTMHSLLDSVDHLLHLEIDNAPTDRRKSFRDDKESETEPLSRELLQKVVPTRSQPEPSYRQDRRRGFRLCELLEDLAESVAPEIHRAGRRITVHVDPALPPVVRGNLQTIHCVLANLLHHAAAQKEFGDVQLIAHRQNRHTKFIVRIPTVTSEDGTFPQLWLHPDQQPSEWQIAARYAERLSTQLLTRFLANGHCEVSFETTLVEDKETESDLHLENRLGSHNRVLVLTSHAATRDTLTQILSSWKIQVTNCDELDVALQRIRVSQQMQRPFDAILIDEAIFANRQSLSTETLECLATCTNIRIQSRDDAASSNFKQRHRMPDWVWSVEEPIRQSCLRTALLGALSAATPDNDDCGMCPPATSQSMVPDSGLALPSLSADADTVAPDDFIESEPTLDESDLFNMESLRNECGGDDELSGVVMGILCQSLPARIREIQSAAHRGDYPAVRRLAHQIGGAAQDHSLSAVASLTLELKAHATSQDVPRVNECIQELTQRIDQTVDRIQALLEEAK</sequence>
<dbReference type="SUPFAM" id="SSF55874">
    <property type="entry name" value="ATPase domain of HSP90 chaperone/DNA topoisomerase II/histidine kinase"/>
    <property type="match status" value="1"/>
</dbReference>
<dbReference type="InterPro" id="IPR008207">
    <property type="entry name" value="Sig_transdc_His_kin_Hpt_dom"/>
</dbReference>